<dbReference type="Pfam" id="PF05685">
    <property type="entry name" value="Uma2"/>
    <property type="match status" value="1"/>
</dbReference>
<keyword evidence="3" id="KW-1185">Reference proteome</keyword>
<feature type="domain" description="Putative restriction endonuclease" evidence="1">
    <location>
        <begin position="33"/>
        <end position="122"/>
    </location>
</feature>
<gene>
    <name evidence="2" type="ORF">C1645_823796</name>
</gene>
<accession>A0A397T4P9</accession>
<dbReference type="Gene3D" id="3.90.1570.10">
    <property type="entry name" value="tt1808, chain A"/>
    <property type="match status" value="1"/>
</dbReference>
<dbReference type="OrthoDB" id="2305086at2759"/>
<dbReference type="EMBL" id="QKYT01000191">
    <property type="protein sequence ID" value="RIA90111.1"/>
    <property type="molecule type" value="Genomic_DNA"/>
</dbReference>
<dbReference type="GO" id="GO:0006302">
    <property type="term" value="P:double-strand break repair"/>
    <property type="evidence" value="ECO:0007669"/>
    <property type="project" value="UniProtKB-ARBA"/>
</dbReference>
<dbReference type="AlphaFoldDB" id="A0A397T4P9"/>
<organism evidence="2 3">
    <name type="scientific">Glomus cerebriforme</name>
    <dbReference type="NCBI Taxonomy" id="658196"/>
    <lineage>
        <taxon>Eukaryota</taxon>
        <taxon>Fungi</taxon>
        <taxon>Fungi incertae sedis</taxon>
        <taxon>Mucoromycota</taxon>
        <taxon>Glomeromycotina</taxon>
        <taxon>Glomeromycetes</taxon>
        <taxon>Glomerales</taxon>
        <taxon>Glomeraceae</taxon>
        <taxon>Glomus</taxon>
    </lineage>
</organism>
<dbReference type="Proteomes" id="UP000265703">
    <property type="component" value="Unassembled WGS sequence"/>
</dbReference>
<dbReference type="STRING" id="658196.A0A397T4P9"/>
<comment type="caution">
    <text evidence="2">The sequence shown here is derived from an EMBL/GenBank/DDBJ whole genome shotgun (WGS) entry which is preliminary data.</text>
</comment>
<protein>
    <recommendedName>
        <fullName evidence="1">Putative restriction endonuclease domain-containing protein</fullName>
    </recommendedName>
</protein>
<proteinExistence type="predicted"/>
<evidence type="ECO:0000313" key="3">
    <source>
        <dbReference type="Proteomes" id="UP000265703"/>
    </source>
</evidence>
<dbReference type="CDD" id="cd06260">
    <property type="entry name" value="DUF820-like"/>
    <property type="match status" value="1"/>
</dbReference>
<name>A0A397T4P9_9GLOM</name>
<evidence type="ECO:0000259" key="1">
    <source>
        <dbReference type="Pfam" id="PF05685"/>
    </source>
</evidence>
<dbReference type="InterPro" id="IPR008538">
    <property type="entry name" value="Uma2"/>
</dbReference>
<reference evidence="2 3" key="1">
    <citation type="submission" date="2018-06" db="EMBL/GenBank/DDBJ databases">
        <title>Comparative genomics reveals the genomic features of Rhizophagus irregularis, R. cerebriforme, R. diaphanum and Gigaspora rosea, and their symbiotic lifestyle signature.</title>
        <authorList>
            <person name="Morin E."/>
            <person name="San Clemente H."/>
            <person name="Chen E.C.H."/>
            <person name="De La Providencia I."/>
            <person name="Hainaut M."/>
            <person name="Kuo A."/>
            <person name="Kohler A."/>
            <person name="Murat C."/>
            <person name="Tang N."/>
            <person name="Roy S."/>
            <person name="Loubradou J."/>
            <person name="Henrissat B."/>
            <person name="Grigoriev I.V."/>
            <person name="Corradi N."/>
            <person name="Roux C."/>
            <person name="Martin F.M."/>
        </authorList>
    </citation>
    <scope>NUCLEOTIDE SEQUENCE [LARGE SCALE GENOMIC DNA]</scope>
    <source>
        <strain evidence="2 3">DAOM 227022</strain>
    </source>
</reference>
<dbReference type="InterPro" id="IPR012296">
    <property type="entry name" value="Nuclease_put_TT1808"/>
</dbReference>
<dbReference type="InterPro" id="IPR011335">
    <property type="entry name" value="Restrct_endonuc-II-like"/>
</dbReference>
<dbReference type="SUPFAM" id="SSF52980">
    <property type="entry name" value="Restriction endonuclease-like"/>
    <property type="match status" value="1"/>
</dbReference>
<sequence>MFEDFLFEELENILSPHYQLVRDKLEIMHVDVTLWCQNNPRLVGRYGSSQARFNLSLPIPTCRSPDACVILATRWNALSQNDQTEAYSSVPPNFVAEIRSNNDPEDYCHQKLLDYMDADVEEAIP</sequence>
<evidence type="ECO:0000313" key="2">
    <source>
        <dbReference type="EMBL" id="RIA90111.1"/>
    </source>
</evidence>